<keyword evidence="3 6" id="KW-0812">Transmembrane</keyword>
<reference evidence="7" key="1">
    <citation type="submission" date="2020-08" db="EMBL/GenBank/DDBJ databases">
        <title>Genome public.</title>
        <authorList>
            <person name="Liu C."/>
            <person name="Sun Q."/>
        </authorList>
    </citation>
    <scope>NUCLEOTIDE SEQUENCE</scope>
    <source>
        <strain evidence="7">NSJ-32</strain>
    </source>
</reference>
<evidence type="ECO:0000256" key="3">
    <source>
        <dbReference type="ARBA" id="ARBA00022692"/>
    </source>
</evidence>
<evidence type="ECO:0000256" key="6">
    <source>
        <dbReference type="RuleBase" id="RU363042"/>
    </source>
</evidence>
<feature type="transmembrane region" description="Helical" evidence="6">
    <location>
        <begin position="238"/>
        <end position="260"/>
    </location>
</feature>
<dbReference type="Pfam" id="PF03706">
    <property type="entry name" value="LPG_synthase_TM"/>
    <property type="match status" value="1"/>
</dbReference>
<keyword evidence="8" id="KW-1185">Reference proteome</keyword>
<feature type="transmembrane region" description="Helical" evidence="6">
    <location>
        <begin position="84"/>
        <end position="104"/>
    </location>
</feature>
<feature type="transmembrane region" description="Helical" evidence="6">
    <location>
        <begin position="50"/>
        <end position="72"/>
    </location>
</feature>
<keyword evidence="6" id="KW-0808">Transferase</keyword>
<protein>
    <recommendedName>
        <fullName evidence="6">Phosphatidylglycerol lysyltransferase</fullName>
        <ecNumber evidence="6">2.3.2.3</ecNumber>
    </recommendedName>
    <alternativeName>
        <fullName evidence="6">Lysylphosphatidylglycerol synthase</fullName>
    </alternativeName>
</protein>
<feature type="transmembrane region" description="Helical" evidence="6">
    <location>
        <begin position="159"/>
        <end position="182"/>
    </location>
</feature>
<keyword evidence="4 6" id="KW-1133">Transmembrane helix</keyword>
<dbReference type="GO" id="GO:0006629">
    <property type="term" value="P:lipid metabolic process"/>
    <property type="evidence" value="ECO:0007669"/>
    <property type="project" value="UniProtKB-KW"/>
</dbReference>
<comment type="similarity">
    <text evidence="6">Belongs to the LPG synthase family.</text>
</comment>
<keyword evidence="6" id="KW-0046">Antibiotic resistance</keyword>
<evidence type="ECO:0000313" key="8">
    <source>
        <dbReference type="Proteomes" id="UP000657006"/>
    </source>
</evidence>
<comment type="subcellular location">
    <subcellularLocation>
        <location evidence="1 6">Cell membrane</location>
        <topology evidence="1 6">Multi-pass membrane protein</topology>
    </subcellularLocation>
</comment>
<gene>
    <name evidence="6" type="primary">mprF</name>
    <name evidence="7" type="ORF">H8730_04910</name>
</gene>
<comment type="caution">
    <text evidence="7">The sequence shown here is derived from an EMBL/GenBank/DDBJ whole genome shotgun (WGS) entry which is preliminary data.</text>
</comment>
<sequence>MSSFMEDKKKMWVSTLFLVALMAGTFFFLLRDISWSMLMDTLRKVNPIFIPLGFALMVCFVACEAINIRMILRQVGMRVPFFRCLRYSFVGFYFSSITPSASGGQPAQAYYMNKEGIPVSLSSLTLLVIVAIYQLVMMIYALVCFIWKFEFVSGGVQGIGFLVIFGFIFNSCLFFFIVATIFSKKWLRKGIMACAGFLHRVHILKDLAKVEKWLDRQIREYQEGAAFIRRNPKVLGKVLLVTVVQLSCQFLVPYCVYLAFGLRQYGPMDLIAVQALLNVAVVALPLPGAVGATEGSFLLVYKLFFSQTQILPAMLLSRGISFYGFVVISGIVSFAVHFQISRRQQREKKLKVCKESC</sequence>
<comment type="catalytic activity">
    <reaction evidence="6">
        <text>L-lysyl-tRNA(Lys) + a 1,2-diacyl-sn-glycero-3-phospho-(1'-sn-glycerol) = a 1,2-diacyl-sn-glycero-3-phospho-1'-(3'-O-L-lysyl)-sn-glycerol + tRNA(Lys)</text>
        <dbReference type="Rhea" id="RHEA:10668"/>
        <dbReference type="Rhea" id="RHEA-COMP:9696"/>
        <dbReference type="Rhea" id="RHEA-COMP:9697"/>
        <dbReference type="ChEBI" id="CHEBI:64716"/>
        <dbReference type="ChEBI" id="CHEBI:75792"/>
        <dbReference type="ChEBI" id="CHEBI:78442"/>
        <dbReference type="ChEBI" id="CHEBI:78529"/>
        <dbReference type="EC" id="2.3.2.3"/>
    </reaction>
</comment>
<keyword evidence="2" id="KW-1003">Cell membrane</keyword>
<name>A0A926I070_9FIRM</name>
<keyword evidence="5 6" id="KW-0472">Membrane</keyword>
<dbReference type="PANTHER" id="PTHR37693:SF1">
    <property type="entry name" value="INTEGRAL MEMBRANE PROTEIN"/>
    <property type="match status" value="1"/>
</dbReference>
<dbReference type="EMBL" id="JACRSQ010000005">
    <property type="protein sequence ID" value="MBC8542884.1"/>
    <property type="molecule type" value="Genomic_DNA"/>
</dbReference>
<feature type="transmembrane region" description="Helical" evidence="6">
    <location>
        <begin position="272"/>
        <end position="300"/>
    </location>
</feature>
<evidence type="ECO:0000256" key="2">
    <source>
        <dbReference type="ARBA" id="ARBA00022475"/>
    </source>
</evidence>
<dbReference type="PANTHER" id="PTHR37693">
    <property type="entry name" value="PHOSPHATIDYLGLYCEROL LYSYLTRANSFERASE"/>
    <property type="match status" value="1"/>
</dbReference>
<dbReference type="NCBIfam" id="TIGR00374">
    <property type="entry name" value="flippase-like domain"/>
    <property type="match status" value="1"/>
</dbReference>
<keyword evidence="6" id="KW-0443">Lipid metabolism</keyword>
<feature type="transmembrane region" description="Helical" evidence="6">
    <location>
        <begin position="12"/>
        <end position="30"/>
    </location>
</feature>
<evidence type="ECO:0000256" key="4">
    <source>
        <dbReference type="ARBA" id="ARBA00022989"/>
    </source>
</evidence>
<dbReference type="GO" id="GO:0046677">
    <property type="term" value="P:response to antibiotic"/>
    <property type="evidence" value="ECO:0007669"/>
    <property type="project" value="UniProtKB-KW"/>
</dbReference>
<dbReference type="RefSeq" id="WP_177718889.1">
    <property type="nucleotide sequence ID" value="NZ_JACRSQ010000005.1"/>
</dbReference>
<dbReference type="InterPro" id="IPR022791">
    <property type="entry name" value="L-PG_synthase/AglD"/>
</dbReference>
<proteinExistence type="inferred from homology"/>
<dbReference type="GO" id="GO:0005886">
    <property type="term" value="C:plasma membrane"/>
    <property type="evidence" value="ECO:0007669"/>
    <property type="project" value="UniProtKB-SubCell"/>
</dbReference>
<dbReference type="EC" id="2.3.2.3" evidence="6"/>
<evidence type="ECO:0000256" key="5">
    <source>
        <dbReference type="ARBA" id="ARBA00023136"/>
    </source>
</evidence>
<feature type="transmembrane region" description="Helical" evidence="6">
    <location>
        <begin position="320"/>
        <end position="340"/>
    </location>
</feature>
<dbReference type="AlphaFoldDB" id="A0A926I070"/>
<accession>A0A926I070</accession>
<feature type="transmembrane region" description="Helical" evidence="6">
    <location>
        <begin position="124"/>
        <end position="147"/>
    </location>
</feature>
<evidence type="ECO:0000256" key="1">
    <source>
        <dbReference type="ARBA" id="ARBA00004651"/>
    </source>
</evidence>
<evidence type="ECO:0000313" key="7">
    <source>
        <dbReference type="EMBL" id="MBC8542884.1"/>
    </source>
</evidence>
<dbReference type="Proteomes" id="UP000657006">
    <property type="component" value="Unassembled WGS sequence"/>
</dbReference>
<organism evidence="7 8">
    <name type="scientific">Bianquea renquensis</name>
    <dbReference type="NCBI Taxonomy" id="2763661"/>
    <lineage>
        <taxon>Bacteria</taxon>
        <taxon>Bacillati</taxon>
        <taxon>Bacillota</taxon>
        <taxon>Clostridia</taxon>
        <taxon>Eubacteriales</taxon>
        <taxon>Bianqueaceae</taxon>
        <taxon>Bianquea</taxon>
    </lineage>
</organism>
<dbReference type="GO" id="GO:0050071">
    <property type="term" value="F:phosphatidylglycerol lysyltransferase activity"/>
    <property type="evidence" value="ECO:0007669"/>
    <property type="project" value="UniProtKB-EC"/>
</dbReference>
<comment type="function">
    <text evidence="6">Catalyzes the transfer of a lysyl group from L-lysyl-tRNA(Lys) to membrane-bound phosphatidylglycerol (PG), which produces lysylphosphatidylglycerol (LPG), a major component of the bacterial membrane with a positive net charge. LPG synthesis contributes to bacterial virulence as it is involved in the resistance mechanism against cationic antimicrobial peptides (CAMP) produces by the host's immune system (defensins, cathelicidins) and by the competing microorganisms.</text>
</comment>